<dbReference type="PANTHER" id="PTHR30348:SF13">
    <property type="entry name" value="UPF0759 PROTEIN YUNF"/>
    <property type="match status" value="1"/>
</dbReference>
<dbReference type="Proteomes" id="UP000199323">
    <property type="component" value="Unassembled WGS sequence"/>
</dbReference>
<sequence>MTRIDVGTCSWTDPALLASGWYPPSARGPEGRLRHYASRFPVVEVDATYYALPSTRNSELWAARTPDGFRFDVKAFSLLTGHPTRAGALPATLRVPGPPGRPVRAAELPVGAEQEIWERFAGALDPLIAADRLGTVLLQFPPWFAPGPAAQAALGRWAERAREIPLAVELRHPAWLTPSAFPGTTALLRSAGAAFVAVDVAQGLPTSLPPVTAVTSSATAVVRFHGRSRQWGTGSKEDRFRHRYTAAELRPWLPRIQQLAGKADRVHVLFNNCCGDAAVSAAELMTHLLERPGPSGRRTARPAVPVDDTGTA</sequence>
<dbReference type="PANTHER" id="PTHR30348">
    <property type="entry name" value="UNCHARACTERIZED PROTEIN YECE"/>
    <property type="match status" value="1"/>
</dbReference>
<protein>
    <submittedName>
        <fullName evidence="2">Uncharacterized conserved protein YecE, DUF72 family</fullName>
    </submittedName>
</protein>
<name>A0A1I2H922_9ACTN</name>
<dbReference type="Pfam" id="PF01904">
    <property type="entry name" value="DUF72"/>
    <property type="match status" value="1"/>
</dbReference>
<evidence type="ECO:0000313" key="3">
    <source>
        <dbReference type="Proteomes" id="UP000199323"/>
    </source>
</evidence>
<dbReference type="SUPFAM" id="SSF117396">
    <property type="entry name" value="TM1631-like"/>
    <property type="match status" value="1"/>
</dbReference>
<dbReference type="AlphaFoldDB" id="A0A1I2H922"/>
<organism evidence="2 3">
    <name type="scientific">Actinacidiphila alni</name>
    <dbReference type="NCBI Taxonomy" id="380248"/>
    <lineage>
        <taxon>Bacteria</taxon>
        <taxon>Bacillati</taxon>
        <taxon>Actinomycetota</taxon>
        <taxon>Actinomycetes</taxon>
        <taxon>Kitasatosporales</taxon>
        <taxon>Streptomycetaceae</taxon>
        <taxon>Actinacidiphila</taxon>
    </lineage>
</organism>
<accession>A0A1I2H922</accession>
<proteinExistence type="predicted"/>
<keyword evidence="3" id="KW-1185">Reference proteome</keyword>
<dbReference type="Gene3D" id="3.20.20.410">
    <property type="entry name" value="Protein of unknown function UPF0759"/>
    <property type="match status" value="1"/>
</dbReference>
<dbReference type="RefSeq" id="WP_093714700.1">
    <property type="nucleotide sequence ID" value="NZ_FONG01000010.1"/>
</dbReference>
<dbReference type="EMBL" id="FONG01000010">
    <property type="protein sequence ID" value="SFF25236.1"/>
    <property type="molecule type" value="Genomic_DNA"/>
</dbReference>
<evidence type="ECO:0000313" key="2">
    <source>
        <dbReference type="EMBL" id="SFF25236.1"/>
    </source>
</evidence>
<dbReference type="InterPro" id="IPR002763">
    <property type="entry name" value="DUF72"/>
</dbReference>
<evidence type="ECO:0000256" key="1">
    <source>
        <dbReference type="SAM" id="MobiDB-lite"/>
    </source>
</evidence>
<dbReference type="OrthoDB" id="9780310at2"/>
<dbReference type="InterPro" id="IPR036520">
    <property type="entry name" value="UPF0759_sf"/>
</dbReference>
<gene>
    <name evidence="2" type="ORF">SAMN05216251_110113</name>
</gene>
<dbReference type="STRING" id="380248.SAMN05216251_110113"/>
<feature type="region of interest" description="Disordered" evidence="1">
    <location>
        <begin position="290"/>
        <end position="312"/>
    </location>
</feature>
<reference evidence="3" key="1">
    <citation type="submission" date="2016-10" db="EMBL/GenBank/DDBJ databases">
        <authorList>
            <person name="Varghese N."/>
            <person name="Submissions S."/>
        </authorList>
    </citation>
    <scope>NUCLEOTIDE SEQUENCE [LARGE SCALE GENOMIC DNA]</scope>
    <source>
        <strain evidence="3">CGMCC 4.3510</strain>
    </source>
</reference>